<protein>
    <recommendedName>
        <fullName evidence="2">25S rRNA (uridine-N(3))-methyltransferase BMT5-like domain-containing protein</fullName>
    </recommendedName>
</protein>
<proteinExistence type="predicted"/>
<name>A0A1J8PLK8_9AGAM</name>
<dbReference type="InterPro" id="IPR019446">
    <property type="entry name" value="BMT5-like"/>
</dbReference>
<comment type="caution">
    <text evidence="3">The sequence shown here is derived from an EMBL/GenBank/DDBJ whole genome shotgun (WGS) entry which is preliminary data.</text>
</comment>
<evidence type="ECO:0000259" key="2">
    <source>
        <dbReference type="Pfam" id="PF10354"/>
    </source>
</evidence>
<organism evidence="3 4">
    <name type="scientific">Rhizopogon vesiculosus</name>
    <dbReference type="NCBI Taxonomy" id="180088"/>
    <lineage>
        <taxon>Eukaryota</taxon>
        <taxon>Fungi</taxon>
        <taxon>Dikarya</taxon>
        <taxon>Basidiomycota</taxon>
        <taxon>Agaricomycotina</taxon>
        <taxon>Agaricomycetes</taxon>
        <taxon>Agaricomycetidae</taxon>
        <taxon>Boletales</taxon>
        <taxon>Suillineae</taxon>
        <taxon>Rhizopogonaceae</taxon>
        <taxon>Rhizopogon</taxon>
    </lineage>
</organism>
<evidence type="ECO:0000313" key="4">
    <source>
        <dbReference type="Proteomes" id="UP000183567"/>
    </source>
</evidence>
<accession>A0A1J8PLK8</accession>
<dbReference type="GO" id="GO:0005737">
    <property type="term" value="C:cytoplasm"/>
    <property type="evidence" value="ECO:0007669"/>
    <property type="project" value="TreeGrafter"/>
</dbReference>
<keyword evidence="4" id="KW-1185">Reference proteome</keyword>
<dbReference type="Pfam" id="PF10354">
    <property type="entry name" value="BMT5-like"/>
    <property type="match status" value="1"/>
</dbReference>
<dbReference type="AlphaFoldDB" id="A0A1J8PLK8"/>
<evidence type="ECO:0000313" key="3">
    <source>
        <dbReference type="EMBL" id="OJA09789.1"/>
    </source>
</evidence>
<feature type="non-terminal residue" evidence="3">
    <location>
        <position position="1"/>
    </location>
</feature>
<dbReference type="GO" id="GO:0070042">
    <property type="term" value="F:rRNA (uridine-N3-)-methyltransferase activity"/>
    <property type="evidence" value="ECO:0007669"/>
    <property type="project" value="InterPro"/>
</dbReference>
<feature type="region of interest" description="Disordered" evidence="1">
    <location>
        <begin position="222"/>
        <end position="262"/>
    </location>
</feature>
<dbReference type="PANTHER" id="PTHR11538:SF26">
    <property type="entry name" value="FERREDOXIN-FOLD ANTICODON-BINDING DOMAIN-CONTAINING PROTEIN 1"/>
    <property type="match status" value="1"/>
</dbReference>
<sequence length="367" mass="40827">NVSVRKGEWLFGKGFGSKQPLPFSSTVIINAGQKIMGHKKKTSLKATLQSQQARLKNKQKATHAAEAAEVKGKRKGKGKAPPLRPTIPFTPTDKILLIGEGNFSFAHALIIDPPSSLEHLPPSNITATAYDSEQECYDKYPEARSNVNTLRERGAEILFGVDATKLEKCSALKARRFDRVVWNFPHAGKGITDQDRNILSNQMLILGFLRSVVNYLVEGPVPTSDLPKKRKRPADDDDDEGDVIDDATDEDIGASSPSTAHPTRGKVLITLRNVPPYSVWRVYPGDINCLPLTFTYRDVPRLAKTPPKPTSLGNPLNPNYKLLRSFVFHRNMWKGYEHRMTKGERAHGQGTTGEGGEDRTWEFCLKD</sequence>
<reference evidence="3 4" key="1">
    <citation type="submission" date="2016-03" db="EMBL/GenBank/DDBJ databases">
        <title>Comparative genomics of the ectomycorrhizal sister species Rhizopogon vinicolor and Rhizopogon vesiculosus (Basidiomycota: Boletales) reveals a divergence of the mating type B locus.</title>
        <authorList>
            <person name="Mujic A.B."/>
            <person name="Kuo A."/>
            <person name="Tritt A."/>
            <person name="Lipzen A."/>
            <person name="Chen C."/>
            <person name="Johnson J."/>
            <person name="Sharma A."/>
            <person name="Barry K."/>
            <person name="Grigoriev I.V."/>
            <person name="Spatafora J.W."/>
        </authorList>
    </citation>
    <scope>NUCLEOTIDE SEQUENCE [LARGE SCALE GENOMIC DNA]</scope>
    <source>
        <strain evidence="3 4">AM-OR11-056</strain>
    </source>
</reference>
<evidence type="ECO:0000256" key="1">
    <source>
        <dbReference type="SAM" id="MobiDB-lite"/>
    </source>
</evidence>
<dbReference type="OrthoDB" id="273345at2759"/>
<feature type="region of interest" description="Disordered" evidence="1">
    <location>
        <begin position="65"/>
        <end position="85"/>
    </location>
</feature>
<feature type="domain" description="25S rRNA (uridine-N(3))-methyltransferase BMT5-like" evidence="2">
    <location>
        <begin position="96"/>
        <end position="339"/>
    </location>
</feature>
<dbReference type="GO" id="GO:0070475">
    <property type="term" value="P:rRNA base methylation"/>
    <property type="evidence" value="ECO:0007669"/>
    <property type="project" value="InterPro"/>
</dbReference>
<gene>
    <name evidence="3" type="ORF">AZE42_08087</name>
</gene>
<dbReference type="PANTHER" id="PTHR11538">
    <property type="entry name" value="PHENYLALANYL-TRNA SYNTHETASE"/>
    <property type="match status" value="1"/>
</dbReference>
<dbReference type="STRING" id="180088.A0A1J8PLK8"/>
<feature type="compositionally biased region" description="Acidic residues" evidence="1">
    <location>
        <begin position="235"/>
        <end position="252"/>
    </location>
</feature>
<dbReference type="Proteomes" id="UP000183567">
    <property type="component" value="Unassembled WGS sequence"/>
</dbReference>
<dbReference type="EMBL" id="LVVM01005794">
    <property type="protein sequence ID" value="OJA09789.1"/>
    <property type="molecule type" value="Genomic_DNA"/>
</dbReference>